<dbReference type="Gene3D" id="1.20.1720.10">
    <property type="entry name" value="Multidrug resistance protein D"/>
    <property type="match status" value="1"/>
</dbReference>
<evidence type="ECO:0000259" key="8">
    <source>
        <dbReference type="PROSITE" id="PS50850"/>
    </source>
</evidence>
<evidence type="ECO:0000256" key="6">
    <source>
        <dbReference type="ARBA" id="ARBA00023136"/>
    </source>
</evidence>
<gene>
    <name evidence="9" type="primary">stp_5</name>
    <name evidence="9" type="ORF">CLORY_36790</name>
</gene>
<dbReference type="PROSITE" id="PS50850">
    <property type="entry name" value="MFS"/>
    <property type="match status" value="1"/>
</dbReference>
<name>A0A1V4IEF7_9CLOT</name>
<dbReference type="NCBIfam" id="TIGR00711">
    <property type="entry name" value="efflux_EmrB"/>
    <property type="match status" value="1"/>
</dbReference>
<organism evidence="9 10">
    <name type="scientific">Clostridium oryzae</name>
    <dbReference type="NCBI Taxonomy" id="1450648"/>
    <lineage>
        <taxon>Bacteria</taxon>
        <taxon>Bacillati</taxon>
        <taxon>Bacillota</taxon>
        <taxon>Clostridia</taxon>
        <taxon>Eubacteriales</taxon>
        <taxon>Clostridiaceae</taxon>
        <taxon>Clostridium</taxon>
    </lineage>
</organism>
<dbReference type="GO" id="GO:0022857">
    <property type="term" value="F:transmembrane transporter activity"/>
    <property type="evidence" value="ECO:0007669"/>
    <property type="project" value="InterPro"/>
</dbReference>
<feature type="transmembrane region" description="Helical" evidence="7">
    <location>
        <begin position="297"/>
        <end position="316"/>
    </location>
</feature>
<dbReference type="OrthoDB" id="2321349at2"/>
<dbReference type="InterPro" id="IPR004638">
    <property type="entry name" value="EmrB-like"/>
</dbReference>
<dbReference type="STRING" id="1450648.CLORY_36790"/>
<feature type="transmembrane region" description="Helical" evidence="7">
    <location>
        <begin position="516"/>
        <end position="537"/>
    </location>
</feature>
<feature type="transmembrane region" description="Helical" evidence="7">
    <location>
        <begin position="43"/>
        <end position="63"/>
    </location>
</feature>
<feature type="transmembrane region" description="Helical" evidence="7">
    <location>
        <begin position="195"/>
        <end position="215"/>
    </location>
</feature>
<dbReference type="PANTHER" id="PTHR42718:SF46">
    <property type="entry name" value="BLR6921 PROTEIN"/>
    <property type="match status" value="1"/>
</dbReference>
<keyword evidence="4 7" id="KW-0812">Transmembrane</keyword>
<feature type="transmembrane region" description="Helical" evidence="7">
    <location>
        <begin position="134"/>
        <end position="155"/>
    </location>
</feature>
<comment type="caution">
    <text evidence="9">The sequence shown here is derived from an EMBL/GenBank/DDBJ whole genome shotgun (WGS) entry which is preliminary data.</text>
</comment>
<protein>
    <submittedName>
        <fullName evidence="9">Multidrug resistance protein Stp</fullName>
    </submittedName>
</protein>
<keyword evidence="10" id="KW-1185">Reference proteome</keyword>
<keyword evidence="3" id="KW-1003">Cell membrane</keyword>
<dbReference type="SUPFAM" id="SSF103473">
    <property type="entry name" value="MFS general substrate transporter"/>
    <property type="match status" value="2"/>
</dbReference>
<feature type="domain" description="Major facilitator superfamily (MFS) profile" evidence="8">
    <location>
        <begin position="9"/>
        <end position="442"/>
    </location>
</feature>
<evidence type="ECO:0000256" key="2">
    <source>
        <dbReference type="ARBA" id="ARBA00022448"/>
    </source>
</evidence>
<feature type="transmembrane region" description="Helical" evidence="7">
    <location>
        <begin position="396"/>
        <end position="413"/>
    </location>
</feature>
<feature type="transmembrane region" description="Helical" evidence="7">
    <location>
        <begin position="75"/>
        <end position="92"/>
    </location>
</feature>
<feature type="transmembrane region" description="Helical" evidence="7">
    <location>
        <begin position="7"/>
        <end position="31"/>
    </location>
</feature>
<proteinExistence type="predicted"/>
<sequence length="559" mass="60661">MNNKHRIISFVAVILGFFMALLDTTIVNITLPKITDYFNSTMTHISWVVNVYNLVFASMIITASRLADQFGRKKLFIFGVLLFTICSIFSGLSNSVGMLVTFRALQGLSAAFVVPVTVPLSAEIFPPEKRGPIMALWGAFAGLAAASGPSLGGILTQFFSWRAIFFINIPIGILCVLMTKYFIKESYDPTADKNIDVAGILSISTAMFSLIFALIKGNDKGWTSPFIITLFILSAIAVLLFIIIELKSKKPMIPLSLFKIVPFSSGAIALFLLGLGMMSGSYFLSFFLIQVKGLTQLSAGLVVSSMSVSSMFFSMLSAALSKRISSRWISSMGLCLLALSCLLYSTLTQNSTTLGIILRLVVAGSGMGLSMSTLMNSMVKNVPPTKIGISSGINNMTRTLGTFLGVAVFLSIFTSNIKVQMVDAKRAAVKIVKADTVFNNEAKTGMINSLKQGNGSKFSDVSSILKTIAVKEKATLKAAPIRAKAEIKHNFAVQRKETKKLYPLIQDTFKTYTVHAFSFTFKCASLILLPGILFAFFSDTKKKSKSSAENSYSEGTEVS</sequence>
<evidence type="ECO:0000313" key="9">
    <source>
        <dbReference type="EMBL" id="OPJ58316.1"/>
    </source>
</evidence>
<dbReference type="GO" id="GO:0005886">
    <property type="term" value="C:plasma membrane"/>
    <property type="evidence" value="ECO:0007669"/>
    <property type="project" value="UniProtKB-SubCell"/>
</dbReference>
<feature type="transmembrane region" description="Helical" evidence="7">
    <location>
        <begin position="161"/>
        <end position="183"/>
    </location>
</feature>
<feature type="transmembrane region" description="Helical" evidence="7">
    <location>
        <begin position="353"/>
        <end position="375"/>
    </location>
</feature>
<evidence type="ECO:0000256" key="3">
    <source>
        <dbReference type="ARBA" id="ARBA00022475"/>
    </source>
</evidence>
<feature type="transmembrane region" description="Helical" evidence="7">
    <location>
        <begin position="227"/>
        <end position="246"/>
    </location>
</feature>
<dbReference type="PRINTS" id="PR01036">
    <property type="entry name" value="TCRTETB"/>
</dbReference>
<evidence type="ECO:0000313" key="10">
    <source>
        <dbReference type="Proteomes" id="UP000190080"/>
    </source>
</evidence>
<accession>A0A1V4IEF7</accession>
<dbReference type="InterPro" id="IPR011701">
    <property type="entry name" value="MFS"/>
</dbReference>
<dbReference type="PANTHER" id="PTHR42718">
    <property type="entry name" value="MAJOR FACILITATOR SUPERFAMILY MULTIDRUG TRANSPORTER MFSC"/>
    <property type="match status" value="1"/>
</dbReference>
<reference evidence="9 10" key="1">
    <citation type="submission" date="2017-03" db="EMBL/GenBank/DDBJ databases">
        <title>Genome sequence of Clostridium oryzae DSM 28571.</title>
        <authorList>
            <person name="Poehlein A."/>
            <person name="Daniel R."/>
        </authorList>
    </citation>
    <scope>NUCLEOTIDE SEQUENCE [LARGE SCALE GENOMIC DNA]</scope>
    <source>
        <strain evidence="9 10">DSM 28571</strain>
    </source>
</reference>
<dbReference type="InterPro" id="IPR005829">
    <property type="entry name" value="Sugar_transporter_CS"/>
</dbReference>
<feature type="transmembrane region" description="Helical" evidence="7">
    <location>
        <begin position="267"/>
        <end position="291"/>
    </location>
</feature>
<dbReference type="InterPro" id="IPR020846">
    <property type="entry name" value="MFS_dom"/>
</dbReference>
<evidence type="ECO:0000256" key="4">
    <source>
        <dbReference type="ARBA" id="ARBA00022692"/>
    </source>
</evidence>
<evidence type="ECO:0000256" key="5">
    <source>
        <dbReference type="ARBA" id="ARBA00022989"/>
    </source>
</evidence>
<dbReference type="Gene3D" id="1.20.1250.20">
    <property type="entry name" value="MFS general substrate transporter like domains"/>
    <property type="match status" value="1"/>
</dbReference>
<keyword evidence="6 7" id="KW-0472">Membrane</keyword>
<dbReference type="Proteomes" id="UP000190080">
    <property type="component" value="Unassembled WGS sequence"/>
</dbReference>
<dbReference type="PROSITE" id="PS00216">
    <property type="entry name" value="SUGAR_TRANSPORT_1"/>
    <property type="match status" value="1"/>
</dbReference>
<dbReference type="CDD" id="cd17321">
    <property type="entry name" value="MFS_MMR_MDR_like"/>
    <property type="match status" value="1"/>
</dbReference>
<dbReference type="Pfam" id="PF07690">
    <property type="entry name" value="MFS_1"/>
    <property type="match status" value="1"/>
</dbReference>
<dbReference type="AlphaFoldDB" id="A0A1V4IEF7"/>
<keyword evidence="5 7" id="KW-1133">Transmembrane helix</keyword>
<dbReference type="RefSeq" id="WP_079427199.1">
    <property type="nucleotide sequence ID" value="NZ_MZGV01000059.1"/>
</dbReference>
<keyword evidence="2" id="KW-0813">Transport</keyword>
<evidence type="ECO:0000256" key="7">
    <source>
        <dbReference type="SAM" id="Phobius"/>
    </source>
</evidence>
<comment type="subcellular location">
    <subcellularLocation>
        <location evidence="1">Cell membrane</location>
        <topology evidence="1">Multi-pass membrane protein</topology>
    </subcellularLocation>
</comment>
<evidence type="ECO:0000256" key="1">
    <source>
        <dbReference type="ARBA" id="ARBA00004651"/>
    </source>
</evidence>
<feature type="transmembrane region" description="Helical" evidence="7">
    <location>
        <begin position="328"/>
        <end position="347"/>
    </location>
</feature>
<dbReference type="EMBL" id="MZGV01000059">
    <property type="protein sequence ID" value="OPJ58316.1"/>
    <property type="molecule type" value="Genomic_DNA"/>
</dbReference>
<dbReference type="InterPro" id="IPR036259">
    <property type="entry name" value="MFS_trans_sf"/>
</dbReference>